<organism evidence="2 3">
    <name type="scientific">Streptomyces misionensis</name>
    <dbReference type="NCBI Taxonomy" id="67331"/>
    <lineage>
        <taxon>Bacteria</taxon>
        <taxon>Bacillati</taxon>
        <taxon>Actinomycetota</taxon>
        <taxon>Actinomycetes</taxon>
        <taxon>Kitasatosporales</taxon>
        <taxon>Streptomycetaceae</taxon>
        <taxon>Streptomyces</taxon>
    </lineage>
</organism>
<gene>
    <name evidence="2" type="ORF">SAMN04490357_7635</name>
</gene>
<dbReference type="RefSeq" id="WP_143060501.1">
    <property type="nucleotide sequence ID" value="NZ_FNTD01000004.1"/>
</dbReference>
<name>A0A1H5HTM8_9ACTN</name>
<accession>A0A1H5HTM8</accession>
<evidence type="ECO:0000313" key="3">
    <source>
        <dbReference type="Proteomes" id="UP000182375"/>
    </source>
</evidence>
<proteinExistence type="predicted"/>
<dbReference type="GeneID" id="95516732"/>
<protein>
    <submittedName>
        <fullName evidence="2">Uncharacterized protein</fullName>
    </submittedName>
</protein>
<reference evidence="2 3" key="1">
    <citation type="submission" date="2016-10" db="EMBL/GenBank/DDBJ databases">
        <authorList>
            <person name="de Groot N.N."/>
        </authorList>
    </citation>
    <scope>NUCLEOTIDE SEQUENCE [LARGE SCALE GENOMIC DNA]</scope>
    <source>
        <strain evidence="2 3">DSM 40306</strain>
    </source>
</reference>
<dbReference type="AlphaFoldDB" id="A0A1H5HTM8"/>
<sequence>MKYRDPENRSKGESHGHPFPSEESVAAGHGLADRVCRELGRAGIPAYVVRPEVTKQPGARVEVDDSHDDHVGGLYIRWSAPGLAEAGIKAVTELQDSAAPEWKHHAEVVLLIQTALIGILRLAGFFAVPAEDVDDIAKGDVYVHASRPSFS</sequence>
<dbReference type="EMBL" id="FNTD01000004">
    <property type="protein sequence ID" value="SEE31313.1"/>
    <property type="molecule type" value="Genomic_DNA"/>
</dbReference>
<evidence type="ECO:0000256" key="1">
    <source>
        <dbReference type="SAM" id="MobiDB-lite"/>
    </source>
</evidence>
<feature type="region of interest" description="Disordered" evidence="1">
    <location>
        <begin position="1"/>
        <end position="25"/>
    </location>
</feature>
<evidence type="ECO:0000313" key="2">
    <source>
        <dbReference type="EMBL" id="SEE31313.1"/>
    </source>
</evidence>
<feature type="compositionally biased region" description="Basic and acidic residues" evidence="1">
    <location>
        <begin position="1"/>
        <end position="16"/>
    </location>
</feature>
<dbReference type="Proteomes" id="UP000182375">
    <property type="component" value="Unassembled WGS sequence"/>
</dbReference>